<dbReference type="Proteomes" id="UP000217199">
    <property type="component" value="Unassembled WGS sequence"/>
</dbReference>
<proteinExistence type="predicted"/>
<feature type="DNA-binding region" description="HMG box" evidence="1">
    <location>
        <begin position="6"/>
        <end position="73"/>
    </location>
</feature>
<dbReference type="OrthoDB" id="6247875at2759"/>
<keyword evidence="1" id="KW-0238">DNA-binding</keyword>
<dbReference type="GO" id="GO:0005634">
    <property type="term" value="C:nucleus"/>
    <property type="evidence" value="ECO:0007669"/>
    <property type="project" value="UniProtKB-UniRule"/>
</dbReference>
<comment type="caution">
    <text evidence="3">The sequence shown here is derived from an EMBL/GenBank/DDBJ whole genome shotgun (WGS) entry which is preliminary data.</text>
</comment>
<evidence type="ECO:0000256" key="1">
    <source>
        <dbReference type="PROSITE-ProRule" id="PRU00267"/>
    </source>
</evidence>
<evidence type="ECO:0000313" key="4">
    <source>
        <dbReference type="Proteomes" id="UP000217199"/>
    </source>
</evidence>
<dbReference type="EMBL" id="NBII01000008">
    <property type="protein sequence ID" value="PAV16138.1"/>
    <property type="molecule type" value="Genomic_DNA"/>
</dbReference>
<feature type="domain" description="HMG box" evidence="2">
    <location>
        <begin position="6"/>
        <end position="73"/>
    </location>
</feature>
<dbReference type="PROSITE" id="PS50118">
    <property type="entry name" value="HMG_BOX_2"/>
    <property type="match status" value="1"/>
</dbReference>
<dbReference type="SUPFAM" id="SSF47095">
    <property type="entry name" value="HMG-box"/>
    <property type="match status" value="1"/>
</dbReference>
<gene>
    <name evidence="3" type="ORF">PNOK_0775800</name>
</gene>
<dbReference type="InterPro" id="IPR009071">
    <property type="entry name" value="HMG_box_dom"/>
</dbReference>
<dbReference type="Gene3D" id="1.10.30.10">
    <property type="entry name" value="High mobility group box domain"/>
    <property type="match status" value="1"/>
</dbReference>
<evidence type="ECO:0000313" key="3">
    <source>
        <dbReference type="EMBL" id="PAV16138.1"/>
    </source>
</evidence>
<sequence length="198" mass="22620">MSVTVPKRSLNAFFVFRSYINKKVQFPRWTHQNDISRYAGQLWRKMGTEEKSEFYRLAEEESLKETRVSGGRKCTRSNKKKYMNSQDGQNHHDVHDFISATSSSYTEVSSISSSSGADNYFTPSISPNISISVHGISNLASYVRTLDWAIFDDTPLFIPQPVYAFPAWMTNNSRQNTCTVTEIPNRARGPFPSIRENV</sequence>
<keyword evidence="1" id="KW-0539">Nucleus</keyword>
<accession>A0A286U992</accession>
<name>A0A286U992_9AGAM</name>
<keyword evidence="4" id="KW-1185">Reference proteome</keyword>
<protein>
    <recommendedName>
        <fullName evidence="2">HMG box domain-containing protein</fullName>
    </recommendedName>
</protein>
<reference evidence="3 4" key="1">
    <citation type="journal article" date="2017" name="Mol. Ecol.">
        <title>Comparative and population genomic landscape of Phellinus noxius: A hypervariable fungus causing root rot in trees.</title>
        <authorList>
            <person name="Chung C.L."/>
            <person name="Lee T.J."/>
            <person name="Akiba M."/>
            <person name="Lee H.H."/>
            <person name="Kuo T.H."/>
            <person name="Liu D."/>
            <person name="Ke H.M."/>
            <person name="Yokoi T."/>
            <person name="Roa M.B."/>
            <person name="Lu M.J."/>
            <person name="Chang Y.Y."/>
            <person name="Ann P.J."/>
            <person name="Tsai J.N."/>
            <person name="Chen C.Y."/>
            <person name="Tzean S.S."/>
            <person name="Ota Y."/>
            <person name="Hattori T."/>
            <person name="Sahashi N."/>
            <person name="Liou R.F."/>
            <person name="Kikuchi T."/>
            <person name="Tsai I.J."/>
        </authorList>
    </citation>
    <scope>NUCLEOTIDE SEQUENCE [LARGE SCALE GENOMIC DNA]</scope>
    <source>
        <strain evidence="3 4">FFPRI411160</strain>
    </source>
</reference>
<dbReference type="SMART" id="SM00398">
    <property type="entry name" value="HMG"/>
    <property type="match status" value="1"/>
</dbReference>
<evidence type="ECO:0000259" key="2">
    <source>
        <dbReference type="PROSITE" id="PS50118"/>
    </source>
</evidence>
<organism evidence="3 4">
    <name type="scientific">Pyrrhoderma noxium</name>
    <dbReference type="NCBI Taxonomy" id="2282107"/>
    <lineage>
        <taxon>Eukaryota</taxon>
        <taxon>Fungi</taxon>
        <taxon>Dikarya</taxon>
        <taxon>Basidiomycota</taxon>
        <taxon>Agaricomycotina</taxon>
        <taxon>Agaricomycetes</taxon>
        <taxon>Hymenochaetales</taxon>
        <taxon>Hymenochaetaceae</taxon>
        <taxon>Pyrrhoderma</taxon>
    </lineage>
</organism>
<dbReference type="Pfam" id="PF00505">
    <property type="entry name" value="HMG_box"/>
    <property type="match status" value="1"/>
</dbReference>
<dbReference type="InterPro" id="IPR036910">
    <property type="entry name" value="HMG_box_dom_sf"/>
</dbReference>
<dbReference type="GO" id="GO:0003677">
    <property type="term" value="F:DNA binding"/>
    <property type="evidence" value="ECO:0007669"/>
    <property type="project" value="UniProtKB-UniRule"/>
</dbReference>
<dbReference type="AlphaFoldDB" id="A0A286U992"/>
<dbReference type="InParanoid" id="A0A286U992"/>